<dbReference type="Pfam" id="PF07970">
    <property type="entry name" value="COPIIcoated_ERV"/>
    <property type="match status" value="1"/>
</dbReference>
<keyword evidence="1" id="KW-0175">Coiled coil</keyword>
<gene>
    <name evidence="4" type="ORF">L917_15006</name>
</gene>
<protein>
    <recommendedName>
        <fullName evidence="3">Endoplasmic reticulum vesicle transporter C-terminal domain-containing protein</fullName>
    </recommendedName>
</protein>
<dbReference type="PANTHER" id="PTHR10984">
    <property type="entry name" value="ENDOPLASMIC RETICULUM-GOLGI INTERMEDIATE COMPARTMENT PROTEIN"/>
    <property type="match status" value="1"/>
</dbReference>
<dbReference type="InterPro" id="IPR012936">
    <property type="entry name" value="Erv_C"/>
</dbReference>
<dbReference type="VEuPathDB" id="FungiDB:PPTG_22149"/>
<sequence length="359" mass="40797">MFSRHLEPDADWVEEMNVNNDRLGLPWPCRPSRTIQTVAVEGCDISGSISVNRVPGVLVFTARSDDTSFSAQAIDVSHVPHARRAVEPIPAGYEDAHYQERNVTVQQFLNVVGFGNQDNSWKTQLQQRSYQFSATTTQYEDKTPYALFTFDISPLVKQIRDRLNFLKTWFKTNEQRSKGASGVEESLHAVNIQSHYADVDGLVWDYIDLEQLHQDKKIAKKKLSKKKKEADLAQCAKDIVAESNRRRADREAELSDSDVSDGGSCVSATDSLTSRGSRAPKRTIAFLAEVKRQEKRYKEQMDMKVRELEQKQKQFDDGLAFEREQAQAKLQFDMEVQANNRNVILECAKIFGAALVNKD</sequence>
<evidence type="ECO:0000313" key="4">
    <source>
        <dbReference type="EMBL" id="ETL85447.1"/>
    </source>
</evidence>
<dbReference type="GO" id="GO:0030134">
    <property type="term" value="C:COPII-coated ER to Golgi transport vesicle"/>
    <property type="evidence" value="ECO:0007669"/>
    <property type="project" value="TreeGrafter"/>
</dbReference>
<name>W2KK67_PHYNI</name>
<feature type="compositionally biased region" description="Basic and acidic residues" evidence="2">
    <location>
        <begin position="244"/>
        <end position="253"/>
    </location>
</feature>
<reference evidence="4" key="1">
    <citation type="submission" date="2013-11" db="EMBL/GenBank/DDBJ databases">
        <title>The Genome Sequence of Phytophthora parasitica CHvinca01.</title>
        <authorList>
            <consortium name="The Broad Institute Genomics Platform"/>
            <person name="Russ C."/>
            <person name="Tyler B."/>
            <person name="Panabieres F."/>
            <person name="Shan W."/>
            <person name="Tripathy S."/>
            <person name="Grunwald N."/>
            <person name="Machado M."/>
            <person name="Johnson C.S."/>
            <person name="Arredondo F."/>
            <person name="Hong C."/>
            <person name="Coffey M."/>
            <person name="Young S.K."/>
            <person name="Zeng Q."/>
            <person name="Gargeya S."/>
            <person name="Fitzgerald M."/>
            <person name="Abouelleil A."/>
            <person name="Alvarado L."/>
            <person name="Chapman S.B."/>
            <person name="Gainer-Dewar J."/>
            <person name="Goldberg J."/>
            <person name="Griggs A."/>
            <person name="Gujja S."/>
            <person name="Hansen M."/>
            <person name="Howarth C."/>
            <person name="Imamovic A."/>
            <person name="Ireland A."/>
            <person name="Larimer J."/>
            <person name="McCowan C."/>
            <person name="Murphy C."/>
            <person name="Pearson M."/>
            <person name="Poon T.W."/>
            <person name="Priest M."/>
            <person name="Roberts A."/>
            <person name="Saif S."/>
            <person name="Shea T."/>
            <person name="Sykes S."/>
            <person name="Wortman J."/>
            <person name="Nusbaum C."/>
            <person name="Birren B."/>
        </authorList>
    </citation>
    <scope>NUCLEOTIDE SEQUENCE [LARGE SCALE GENOMIC DNA]</scope>
    <source>
        <strain evidence="4">CHvinca01</strain>
    </source>
</reference>
<dbReference type="VEuPathDB" id="FungiDB:PPTG_21460"/>
<feature type="region of interest" description="Disordered" evidence="2">
    <location>
        <begin position="244"/>
        <end position="276"/>
    </location>
</feature>
<dbReference type="AlphaFoldDB" id="W2KK67"/>
<evidence type="ECO:0000259" key="3">
    <source>
        <dbReference type="Pfam" id="PF07970"/>
    </source>
</evidence>
<evidence type="ECO:0000256" key="2">
    <source>
        <dbReference type="SAM" id="MobiDB-lite"/>
    </source>
</evidence>
<feature type="coiled-coil region" evidence="1">
    <location>
        <begin position="287"/>
        <end position="314"/>
    </location>
</feature>
<dbReference type="InterPro" id="IPR045888">
    <property type="entry name" value="Erv"/>
</dbReference>
<proteinExistence type="predicted"/>
<dbReference type="GO" id="GO:0005783">
    <property type="term" value="C:endoplasmic reticulum"/>
    <property type="evidence" value="ECO:0007669"/>
    <property type="project" value="TreeGrafter"/>
</dbReference>
<dbReference type="Proteomes" id="UP000054423">
    <property type="component" value="Unassembled WGS sequence"/>
</dbReference>
<dbReference type="OrthoDB" id="72053at2759"/>
<organism evidence="4">
    <name type="scientific">Phytophthora nicotianae</name>
    <name type="common">Potato buckeye rot agent</name>
    <name type="synonym">Phytophthora parasitica</name>
    <dbReference type="NCBI Taxonomy" id="4792"/>
    <lineage>
        <taxon>Eukaryota</taxon>
        <taxon>Sar</taxon>
        <taxon>Stramenopiles</taxon>
        <taxon>Oomycota</taxon>
        <taxon>Peronosporomycetes</taxon>
        <taxon>Peronosporales</taxon>
        <taxon>Peronosporaceae</taxon>
        <taxon>Phytophthora</taxon>
    </lineage>
</organism>
<dbReference type="EMBL" id="KI681599">
    <property type="protein sequence ID" value="ETL85447.1"/>
    <property type="molecule type" value="Genomic_DNA"/>
</dbReference>
<feature type="domain" description="Endoplasmic reticulum vesicle transporter C-terminal" evidence="3">
    <location>
        <begin position="34"/>
        <end position="159"/>
    </location>
</feature>
<evidence type="ECO:0000256" key="1">
    <source>
        <dbReference type="SAM" id="Coils"/>
    </source>
</evidence>
<accession>W2KK67</accession>
<dbReference type="PANTHER" id="PTHR10984:SF37">
    <property type="entry name" value="PROTEIN DISULFIDE-ISOMERASE 5-3"/>
    <property type="match status" value="1"/>
</dbReference>